<evidence type="ECO:0000313" key="1">
    <source>
        <dbReference type="Proteomes" id="UP000887579"/>
    </source>
</evidence>
<sequence length="102" mass="12097">MMDLYEFDETEIILPKHNYLKFNCYFKKHENDVIEVHIVNPYNLKINGNKGDFKFETTDEKDIDLSLSFIFDPSTVMNENEQFEAVKSRPESAMRELVKINV</sequence>
<reference evidence="2" key="1">
    <citation type="submission" date="2022-11" db="UniProtKB">
        <authorList>
            <consortium name="WormBaseParasite"/>
        </authorList>
    </citation>
    <scope>IDENTIFICATION</scope>
</reference>
<proteinExistence type="predicted"/>
<dbReference type="WBParaSite" id="ES5_v2.g24642.t1">
    <property type="protein sequence ID" value="ES5_v2.g24642.t1"/>
    <property type="gene ID" value="ES5_v2.g24642"/>
</dbReference>
<dbReference type="Proteomes" id="UP000887579">
    <property type="component" value="Unplaced"/>
</dbReference>
<name>A0AC34G4N1_9BILA</name>
<protein>
    <submittedName>
        <fullName evidence="2">Uncharacterized protein</fullName>
    </submittedName>
</protein>
<organism evidence="1 2">
    <name type="scientific">Panagrolaimus sp. ES5</name>
    <dbReference type="NCBI Taxonomy" id="591445"/>
    <lineage>
        <taxon>Eukaryota</taxon>
        <taxon>Metazoa</taxon>
        <taxon>Ecdysozoa</taxon>
        <taxon>Nematoda</taxon>
        <taxon>Chromadorea</taxon>
        <taxon>Rhabditida</taxon>
        <taxon>Tylenchina</taxon>
        <taxon>Panagrolaimomorpha</taxon>
        <taxon>Panagrolaimoidea</taxon>
        <taxon>Panagrolaimidae</taxon>
        <taxon>Panagrolaimus</taxon>
    </lineage>
</organism>
<evidence type="ECO:0000313" key="2">
    <source>
        <dbReference type="WBParaSite" id="ES5_v2.g24642.t1"/>
    </source>
</evidence>
<accession>A0AC34G4N1</accession>